<dbReference type="Proteomes" id="UP000799750">
    <property type="component" value="Unassembled WGS sequence"/>
</dbReference>
<name>A0A6A6QAJ2_9PEZI</name>
<gene>
    <name evidence="2" type="ORF">BU16DRAFT_567642</name>
</gene>
<evidence type="ECO:0000313" key="3">
    <source>
        <dbReference type="Proteomes" id="UP000799750"/>
    </source>
</evidence>
<reference evidence="2" key="1">
    <citation type="journal article" date="2020" name="Stud. Mycol.">
        <title>101 Dothideomycetes genomes: a test case for predicting lifestyles and emergence of pathogens.</title>
        <authorList>
            <person name="Haridas S."/>
            <person name="Albert R."/>
            <person name="Binder M."/>
            <person name="Bloem J."/>
            <person name="Labutti K."/>
            <person name="Salamov A."/>
            <person name="Andreopoulos B."/>
            <person name="Baker S."/>
            <person name="Barry K."/>
            <person name="Bills G."/>
            <person name="Bluhm B."/>
            <person name="Cannon C."/>
            <person name="Castanera R."/>
            <person name="Culley D."/>
            <person name="Daum C."/>
            <person name="Ezra D."/>
            <person name="Gonzalez J."/>
            <person name="Henrissat B."/>
            <person name="Kuo A."/>
            <person name="Liang C."/>
            <person name="Lipzen A."/>
            <person name="Lutzoni F."/>
            <person name="Magnuson J."/>
            <person name="Mondo S."/>
            <person name="Nolan M."/>
            <person name="Ohm R."/>
            <person name="Pangilinan J."/>
            <person name="Park H.-J."/>
            <person name="Ramirez L."/>
            <person name="Alfaro M."/>
            <person name="Sun H."/>
            <person name="Tritt A."/>
            <person name="Yoshinaga Y."/>
            <person name="Zwiers L.-H."/>
            <person name="Turgeon B."/>
            <person name="Goodwin S."/>
            <person name="Spatafora J."/>
            <person name="Crous P."/>
            <person name="Grigoriev I."/>
        </authorList>
    </citation>
    <scope>NUCLEOTIDE SEQUENCE</scope>
    <source>
        <strain evidence="2">CBS 269.34</strain>
    </source>
</reference>
<organism evidence="2 3">
    <name type="scientific">Lophium mytilinum</name>
    <dbReference type="NCBI Taxonomy" id="390894"/>
    <lineage>
        <taxon>Eukaryota</taxon>
        <taxon>Fungi</taxon>
        <taxon>Dikarya</taxon>
        <taxon>Ascomycota</taxon>
        <taxon>Pezizomycotina</taxon>
        <taxon>Dothideomycetes</taxon>
        <taxon>Pleosporomycetidae</taxon>
        <taxon>Mytilinidiales</taxon>
        <taxon>Mytilinidiaceae</taxon>
        <taxon>Lophium</taxon>
    </lineage>
</organism>
<dbReference type="AlphaFoldDB" id="A0A6A6QAJ2"/>
<accession>A0A6A6QAJ2</accession>
<sequence length="94" mass="10065">MEMGPKGGPEEARMKALGARSSPKARLSRLSGEPGRRVREGPGNAPWSVRNLAKRDFAYVSVVVLFLTRRETKVGAGHEALSPNGTVSGALSKY</sequence>
<keyword evidence="3" id="KW-1185">Reference proteome</keyword>
<proteinExistence type="predicted"/>
<evidence type="ECO:0000313" key="2">
    <source>
        <dbReference type="EMBL" id="KAF2489468.1"/>
    </source>
</evidence>
<dbReference type="EMBL" id="MU004199">
    <property type="protein sequence ID" value="KAF2489468.1"/>
    <property type="molecule type" value="Genomic_DNA"/>
</dbReference>
<feature type="region of interest" description="Disordered" evidence="1">
    <location>
        <begin position="1"/>
        <end position="47"/>
    </location>
</feature>
<evidence type="ECO:0000256" key="1">
    <source>
        <dbReference type="SAM" id="MobiDB-lite"/>
    </source>
</evidence>
<protein>
    <submittedName>
        <fullName evidence="2">Uncharacterized protein</fullName>
    </submittedName>
</protein>